<name>Q2JC32_FRACC</name>
<dbReference type="eggNOG" id="COG2132">
    <property type="taxonomic scope" value="Bacteria"/>
</dbReference>
<evidence type="ECO:0000256" key="1">
    <source>
        <dbReference type="SAM" id="MobiDB-lite"/>
    </source>
</evidence>
<keyword evidence="2" id="KW-0732">Signal</keyword>
<dbReference type="OrthoDB" id="3742379at2"/>
<evidence type="ECO:0000256" key="2">
    <source>
        <dbReference type="SAM" id="SignalP"/>
    </source>
</evidence>
<evidence type="ECO:0008006" key="5">
    <source>
        <dbReference type="Google" id="ProtNLM"/>
    </source>
</evidence>
<dbReference type="PhylomeDB" id="Q2JC32"/>
<feature type="chain" id="PRO_5004210869" description="ATP/GTP-binding protein" evidence="2">
    <location>
        <begin position="38"/>
        <end position="354"/>
    </location>
</feature>
<organism evidence="3 4">
    <name type="scientific">Frankia casuarinae (strain DSM 45818 / CECT 9043 / HFP020203 / CcI3)</name>
    <dbReference type="NCBI Taxonomy" id="106370"/>
    <lineage>
        <taxon>Bacteria</taxon>
        <taxon>Bacillati</taxon>
        <taxon>Actinomycetota</taxon>
        <taxon>Actinomycetes</taxon>
        <taxon>Frankiales</taxon>
        <taxon>Frankiaceae</taxon>
        <taxon>Frankia</taxon>
    </lineage>
</organism>
<sequence length="354" mass="36456">MEGHPVRGRTGRVMLTRSVLIGACLLGFLATTAPAFADSYATADCAQNPHPGCEVSAGTNGTAPTPPRRDVRPGPPGGTSTGRGGGEKSARPPGDLSLDPSELAGCAYTRSDFQPEGDPIRPVAFRPAPQGSRPRVVAALDRLGAPQVQPVATAADGQPGAWYVYQCQGDGWHDALYRPPVWIADGQAGPTATAPDPATLAEQARNQLRLQGPAIAFSPTRRQLVRLPTWMWLDPASWRPVSATAAAGGVSVQAVATPAQVVWSMGDGTDVRCTGPGTPYQPTVDPTAASPDCGHTYTTDSEDEPGGVFPVSATVTWNVTWAGGGQNGTFNGLTTISTAQVSVISVPALTTGGG</sequence>
<dbReference type="STRING" id="106370.Francci3_1784"/>
<gene>
    <name evidence="3" type="ordered locus">Francci3_1784</name>
</gene>
<protein>
    <recommendedName>
        <fullName evidence="5">ATP/GTP-binding protein</fullName>
    </recommendedName>
</protein>
<dbReference type="AlphaFoldDB" id="Q2JC32"/>
<dbReference type="KEGG" id="fra:Francci3_1784"/>
<accession>Q2JC32</accession>
<dbReference type="EMBL" id="CP000249">
    <property type="protein sequence ID" value="ABD11160.1"/>
    <property type="molecule type" value="Genomic_DNA"/>
</dbReference>
<evidence type="ECO:0000313" key="4">
    <source>
        <dbReference type="Proteomes" id="UP000001937"/>
    </source>
</evidence>
<feature type="region of interest" description="Disordered" evidence="1">
    <location>
        <begin position="56"/>
        <end position="130"/>
    </location>
</feature>
<proteinExistence type="predicted"/>
<dbReference type="Proteomes" id="UP000001937">
    <property type="component" value="Chromosome"/>
</dbReference>
<evidence type="ECO:0000313" key="3">
    <source>
        <dbReference type="EMBL" id="ABD11160.1"/>
    </source>
</evidence>
<dbReference type="HOGENOM" id="CLU_071262_0_0_11"/>
<keyword evidence="4" id="KW-1185">Reference proteome</keyword>
<reference evidence="3 4" key="1">
    <citation type="journal article" date="2007" name="Genome Res.">
        <title>Genome characteristics of facultatively symbiotic Frankia sp. strains reflect host range and host plant biogeography.</title>
        <authorList>
            <person name="Normand P."/>
            <person name="Lapierre P."/>
            <person name="Tisa L.S."/>
            <person name="Gogarten J.P."/>
            <person name="Alloisio N."/>
            <person name="Bagnarol E."/>
            <person name="Bassi C.A."/>
            <person name="Berry A.M."/>
            <person name="Bickhart D.M."/>
            <person name="Choisne N."/>
            <person name="Couloux A."/>
            <person name="Cournoyer B."/>
            <person name="Cruveiller S."/>
            <person name="Daubin V."/>
            <person name="Demange N."/>
            <person name="Francino M.P."/>
            <person name="Goltsman E."/>
            <person name="Huang Y."/>
            <person name="Kopp O.R."/>
            <person name="Labarre L."/>
            <person name="Lapidus A."/>
            <person name="Lavire C."/>
            <person name="Marechal J."/>
            <person name="Martinez M."/>
            <person name="Mastronunzio J.E."/>
            <person name="Mullin B.C."/>
            <person name="Niemann J."/>
            <person name="Pujic P."/>
            <person name="Rawnsley T."/>
            <person name="Rouy Z."/>
            <person name="Schenowitz C."/>
            <person name="Sellstedt A."/>
            <person name="Tavares F."/>
            <person name="Tomkins J.P."/>
            <person name="Vallenet D."/>
            <person name="Valverde C."/>
            <person name="Wall L.G."/>
            <person name="Wang Y."/>
            <person name="Medigue C."/>
            <person name="Benson D.R."/>
        </authorList>
    </citation>
    <scope>NUCLEOTIDE SEQUENCE [LARGE SCALE GENOMIC DNA]</scope>
    <source>
        <strain evidence="4">DSM 45818 / CECT 9043 / CcI3</strain>
    </source>
</reference>
<feature type="signal peptide" evidence="2">
    <location>
        <begin position="1"/>
        <end position="37"/>
    </location>
</feature>